<proteinExistence type="inferred from homology"/>
<dbReference type="EMBL" id="FTLG01000078">
    <property type="protein sequence ID" value="SIP72924.1"/>
    <property type="molecule type" value="Genomic_DNA"/>
</dbReference>
<dbReference type="FunFam" id="3.40.50.12780:FF:000012">
    <property type="entry name" value="Non-ribosomal peptide synthetase"/>
    <property type="match status" value="4"/>
</dbReference>
<dbReference type="InterPro" id="IPR020806">
    <property type="entry name" value="PKS_PP-bd"/>
</dbReference>
<evidence type="ECO:0000313" key="8">
    <source>
        <dbReference type="Proteomes" id="UP000196435"/>
    </source>
</evidence>
<dbReference type="FunFam" id="3.30.300.30:FF:000015">
    <property type="entry name" value="Nonribosomal peptide synthase SidD"/>
    <property type="match status" value="1"/>
</dbReference>
<keyword evidence="3" id="KW-0596">Phosphopantetheine</keyword>
<dbReference type="InterPro" id="IPR000873">
    <property type="entry name" value="AMP-dep_synth/lig_dom"/>
</dbReference>
<dbReference type="FunFam" id="3.30.300.30:FF:000010">
    <property type="entry name" value="Enterobactin synthetase component F"/>
    <property type="match status" value="3"/>
</dbReference>
<dbReference type="EC" id="6.3.2.26" evidence="7"/>
<dbReference type="GO" id="GO:0005737">
    <property type="term" value="C:cytoplasm"/>
    <property type="evidence" value="ECO:0007669"/>
    <property type="project" value="TreeGrafter"/>
</dbReference>
<comment type="cofactor">
    <cofactor evidence="1">
        <name>pantetheine 4'-phosphate</name>
        <dbReference type="ChEBI" id="CHEBI:47942"/>
    </cofactor>
</comment>
<dbReference type="InterPro" id="IPR029058">
    <property type="entry name" value="AB_hydrolase_fold"/>
</dbReference>
<sequence length="4400" mass="491536">MSNFNANPADLNRLNLEKKIQEQLKSRSRTQQSSVIEPTARDQPLPLSFAQQGLWFLTQLDPKAALAYHQLAVFSLSGKLDYPAFTSALNCLVTRQESLRTRFILIEGQPYQVIDPPDTDFNLSYLDLRQLDETARLKRISELTEQEQQTPFDLTGEPLIRIKLLQLADEEHVLLFTQHHLISDGWSVGIFFRELRTFYHVELNHTAIPNPLPPLSVQYADYAVWQRKWLQGEKLAAQLAFWQKQLQGAPSLLSLPSDRSRPPIQHYTGSKVPIHLTADLLTALKTLGQCQKITLFMILLAGWSIVLSRLSGQDDIVIGTPTANRQHSELENIIGFFVNTLPIRIESGCCNTVTELFAHVRERTLAAYSHQDLPFEQLVEAIQPARSLSYNPIFQVMLTLNNTLPLQTELPGLSVSLIEQEHNHTHFDLKLSFTETEKGLNGYLEFASDLFDRTTAKRMVGYLTNVLTAMTENDAQCLSDLPLMSAAEHQQLLVDFNVTQRVFPQDALIHQLFEMQVQHSPDATAVVFEGHSLSYRELNRQANHLAHYLIAQGVHPDDHVALCTERSLNMIIGVLGILKSGAAYVPLDPTYPTERLAYILADAAPVLLLTQNTVKNRLNCTIPTVILDDFTQSCISPESINDPDIHTLGLTPHHLAYIIYTSGSTGQPKGVMVEHHSVCNYLFWALEYGLTEQQQDGIVSSPLAFDATVTSLYLPILCGGKIHLLRDGQELTELLPLLLSLKSGALVKITPSHFSAIGQELKATGRTCPAHCFVVAGETLPSNTVALWNELSPDSRIINEYGPTETTVGCTIFDTQHPSCFIDNVPIGHPIANTRIYILDQHGEPVPMGVEGELYIGGNGVARGYLNQPELTAERFLPDPFSTIADARLYRTGDLGRWLPDGTIEYLGRNDFQVKLRGFRIELDEIEIRLRQCDGVRDAIVIARVNSQNNSQNKGHSNEKHLVAYVKPQPNTTLIPAELRQQLALYLAEYMLPSAFVVLESFPLTTNGKVDRQALPPPDQDSFGTRHYEKPIGNIETTLAEIWQALLRVEKVGRYDHFFELGGHSLLAVQLTAHVRRALKLELALQQIFTHPILTHLAALLTDTSIVTQATVTQTVIPHDVIPIVDRRQPLPLSFAQQRLLFLAQFDPAANLAYQNSAVLRFCGKLNHQAFIATLNRLVVRHEILRTRFVLTGREPYQQIDSTDSTFNLSYLDLRKLDNNSRQDGIAERLEYEKQTPFEFSNEPAIRGQLLQLADEEHLLILTQHHIISDGWSEGILIREMGKIYSAILSGDEISLPPLSVQYADYAVWQRQWLQGDILTVQLDFWRQQLRDAPALLTLPTDRSRPREQRYIGSYVPVYLHSHLVTALKELGQRHNITLFMVLLAGWSYMLARLSGQNDVVIGTPVANRQRAEFEELIGFFANTLPLRIKLASCHTVTELLAHTREQALAAYAHQDLPFEQMVEALQPVRSLSYSPLFQVELVMNNTPVEALALPGLSIDRLEQEHNRTHFDLTLSLTETGKGLRGRLEYSSDLFDHATVERMVGYLTNILTAMTADETQPLAHLPLLSAAERQQLLVDFSGVQDTFPQEAFFHQLFEAQVQNTPDAIAVVFEEQSVSYDELNKRANRLAHHLITLGVRPDDRVALCVESGPDMVVGLLAILKAGGAYVPLDPNYPICRLLYMLEDAKPVVLLTQALLTQHTLIETLDSPVPVILLNADKLSSDDAGTINYAALPDHNPNIRAIGLNPRHLAYVIYTSGSTGQPKGVMVEHHSLCNTVIEHKTRLALNPGSRLLQLTSSSFDACILECCMTLLAGARLYLARRTDILPGSALYRYLEHYAITHTLMPPSVLAHMEMLPDTLQALLVGGEACSSALVKRWAEKRQMFNGYGPSEAAIGVTLYPCDSQEESAPAIGRPIANTCIYLLDTEGQAVPIGVSGEIFIGGTGVARGYLNAPELTAKRFMPDPFSTQTGARMYKTGDFGRWRPDGNIEFLGRNDFQVKFRGFRIELGEIEARLVQCNGVHEAAVIVRQNEENQQSLVAYLLTEPNAKPEPAQLLQQLAQHITDYMIPSAFVVLDSFPLTPNGKLDRQALPDPDQKATVNRNYETPVNETEIILAGVWQELLGLETVGRYDHFFELGGHSLMAVSLIKRLRNLGLMLDIRTLFSSPILAEMAETIQSIESDTNTFIAPPNLIPENCTAITPDMLPLVSLSQSEIEAITATVPGGAANIQDIYPLSPLQEGILFHYLLETQGDVYLLRRLLAFDNRERLDAFLIALQQVIDRHDILRISLCWQELPQPVQIIWRQAPLHISTFEPPAPYDEQDVRSQLLSHTDPLQRRLDIYHAPLISTDITHDPVRNEWLLALSLHHLIGDHLTLEMIFTEIHQQLNGHPETPSSANSSKAKINEAMSYRDFIAHSLHVPPSFHETYFRKMLAGIDAPTAPFEVLNIHGEGKKITEARQFLDTTLSKAIRTQSSRYGIVPSVLFHVAWAQVLAHTSGRSDVVFGTVLLGRMQGSAGIGRSLGLFINTLPIRICLTDLSVLNVVQNSQRHLTELFEHEQASLALAQRCSDVVPPLPLFNSLLNYRHSQSGTSRQLPVWEGIRLLESQERTHYPIGLAVDDLGEEFRLHTQAVSDIDPKRLIGYMTTALAGLIEALESKPHQKIMRISILPVSERKQLLVDFNATQVDYPQNKLIHQLFEAQVQRTPDAIAVTFEKQSLSYYELNQRANCLAHHLMTLGVQPDDRIAICVERSLEMVIGLLGILKSGAAYLPLDPAYPAERLAYILEDATPVLMLTQTSLADSLTSSVPTLLLDIPEYVSINMSESIPADNPDTQALGVKPYHLAYVIYTSGSTGQPKGVMVEHHSLCNTIMDHQTILGFTPDSHILQFISCGFDVSLLEFLTTLVTGACLHMASSAELLPGPPLLHFLESHAITHSFLAPTTMVAMETLPDRLQTLILGGDVCTAALVKRWAPGRRLFNMYGPAEATICSAFYQCDSQEERDPPIGHPIANTQIYILDTQAQLVPIGITGEIYIAGAGISRVYLNRPDLTSERFLANPFSSDPSARMYKTGDLGYWRPDGNIVYLGRNDFQVKIHGCRIELGEIEARLMQCNGVREAAVLTREDEPDQNRLVAYIIPQPGVTLIPAKLRQQLARHLAEYMLPNAFVSLESFPLTATGKIDRQAFPAPDSSAIASRGYEDSIGETETALAEIWQELLKLERVGRNDHFFELGGHSLTAVQLVAHIHQVLARELPIQQLFSNPILSDLAAILPEFPIKTQIAIPIADRNQPLPLSFGQQRLWFLTQLSSAANLSYNIPAVLHFSGQLNLSAFTAAFDNLVARHEILRTRLVLVNEQPYQLIDAADSSFTLTYLDLQSQSEVEQKQRIAELVESDRLTPFNLSDGPLIRGKLIQLADDKHIFILTQHHIISDGWSMGILFREFSIFYQAALDGHEQPLSPLPIQYADYAVWQHKWMQEKRWTLHADFWRKRLLDAPSLLTLPTDRPRPQVQTYNGKQIPIHLDINLLNKLKILEQRHDSTLFMILLAAWSLVLSRLSSQDDIIIGTPVANRQYVELEGLIGFFINVLPLRVRLTSGHTVEELLAHVRKQTLAAYEHQALPFEQIVDVLQPVRSQNFHPLFQVMLSLNNTPSQHIELPDLSISSIEQTSRSALFDLTLSLHETPEGLNGYLEYTPELFEYPTIQRIAGYFKNVLTAFANDSKQDIAHLPMLPATELRQLLVDFNKTQADFPQGALIHELFEQQVKQTPEATAIVFNKQSLTYDELNKRANQLAHYLIESGVQPDDRIALCVARSPEMIVGLLAILKAGGAYVPLDPVTPSERLSYLLQDAAPVALLTQSTLKKKLDYHLPAILLDAPDLLFTLKEAPDSNPNRRISGLNSRHLAYVIYTSGSTGQPKGVMVEHHSLINLVYNQQNTLAISPSSRILQFASPGFDVCIWECCMALLSGASLCLAEQAALFPGSALLKTLETHTITHVLLPPITLTVMDTLPATLEMLVVGGEACPPSLVRRWADGWRMINAYGPTEITVYATTYQCNSRENSAPPIGRPIANTRIYILDANGQPVPFGVTGEIYIAGAGVARGYLNLPDLTAERFLPDPFSSQTGSRMYKTGDLGRWLPDGKIEYCGRNDFQIKLRGFRIELGEIESRLRQCPGVQEAIVLVLGDQPDEQKLVAYLLAEPDTKLIPSELRWQLAQYLINYMLPNAFVVLDHFPLTSNGKLDRQALPAPDLSAMVTQRYEAPLGNIETTLAGIWQELLKLEHIGRHDNFFELGGHSLNAAQLLARMREQGMEVTLPTLFTYPTLSELAIAVSKHPHPPVSIFEANPIPLSPAGDLPPLFFIHETTGNPLVYSPLATLFAISHCVNRVPLLRYSDFLLLPFFPYPP</sequence>
<dbReference type="PROSITE" id="PS00455">
    <property type="entry name" value="AMP_BINDING"/>
    <property type="match status" value="4"/>
</dbReference>
<dbReference type="Proteomes" id="UP000196435">
    <property type="component" value="Unassembled WGS sequence"/>
</dbReference>
<dbReference type="GO" id="GO:0050564">
    <property type="term" value="F:N-(5-amino-5-carboxypentanoyl)-L-cysteinyl-D-valine synthase activity"/>
    <property type="evidence" value="ECO:0007669"/>
    <property type="project" value="UniProtKB-EC"/>
</dbReference>
<keyword evidence="7" id="KW-0436">Ligase</keyword>
<dbReference type="Pfam" id="PF00550">
    <property type="entry name" value="PP-binding"/>
    <property type="match status" value="4"/>
</dbReference>
<dbReference type="NCBIfam" id="TIGR01733">
    <property type="entry name" value="AA-adenyl-dom"/>
    <property type="match status" value="4"/>
</dbReference>
<dbReference type="InterPro" id="IPR025110">
    <property type="entry name" value="AMP-bd_C"/>
</dbReference>
<dbReference type="Gene3D" id="3.40.50.1820">
    <property type="entry name" value="alpha/beta hydrolase"/>
    <property type="match status" value="1"/>
</dbReference>
<dbReference type="PROSITE" id="PS00012">
    <property type="entry name" value="PHOSPHOPANTETHEINE"/>
    <property type="match status" value="3"/>
</dbReference>
<dbReference type="GO" id="GO:0043041">
    <property type="term" value="P:amino acid activation for nonribosomal peptide biosynthetic process"/>
    <property type="evidence" value="ECO:0007669"/>
    <property type="project" value="TreeGrafter"/>
</dbReference>
<dbReference type="OrthoDB" id="134488at2"/>
<reference evidence="7" key="1">
    <citation type="submission" date="2016-12" db="EMBL/GenBank/DDBJ databases">
        <authorList>
            <person name="Song W.-J."/>
            <person name="Kurnit D.M."/>
        </authorList>
    </citation>
    <scope>NUCLEOTIDE SEQUENCE [LARGE SCALE GENOMIC DNA]</scope>
    <source>
        <strain evidence="7">HGB1681</strain>
    </source>
</reference>
<keyword evidence="4" id="KW-0597">Phosphoprotein</keyword>
<gene>
    <name evidence="6" type="ORF">Xinn_02119</name>
    <name evidence="7" type="ORF">XIS1_1690009</name>
</gene>
<dbReference type="Gene3D" id="2.30.38.10">
    <property type="entry name" value="Luciferase, Domain 3"/>
    <property type="match status" value="4"/>
</dbReference>
<dbReference type="CDD" id="cd19531">
    <property type="entry name" value="LCL_NRPS-like"/>
    <property type="match status" value="3"/>
</dbReference>
<dbReference type="CDD" id="cd19544">
    <property type="entry name" value="E-C_NRPS"/>
    <property type="match status" value="1"/>
</dbReference>
<dbReference type="InterPro" id="IPR020845">
    <property type="entry name" value="AMP-binding_CS"/>
</dbReference>
<dbReference type="CDD" id="cd05930">
    <property type="entry name" value="A_NRPS"/>
    <property type="match status" value="3"/>
</dbReference>
<dbReference type="NCBIfam" id="NF003417">
    <property type="entry name" value="PRK04813.1"/>
    <property type="match status" value="4"/>
</dbReference>
<feature type="domain" description="Carrier" evidence="5">
    <location>
        <begin position="2107"/>
        <end position="2181"/>
    </location>
</feature>
<dbReference type="SUPFAM" id="SSF52777">
    <property type="entry name" value="CoA-dependent acyltransferases"/>
    <property type="match status" value="8"/>
</dbReference>
<dbReference type="Gene3D" id="3.30.559.10">
    <property type="entry name" value="Chloramphenicol acetyltransferase-like domain"/>
    <property type="match status" value="4"/>
</dbReference>
<evidence type="ECO:0000313" key="7">
    <source>
        <dbReference type="EMBL" id="SIP72924.1"/>
    </source>
</evidence>
<dbReference type="Gene3D" id="3.40.50.980">
    <property type="match status" value="8"/>
</dbReference>
<dbReference type="Pfam" id="PF13193">
    <property type="entry name" value="AMP-binding_C"/>
    <property type="match status" value="4"/>
</dbReference>
<dbReference type="Pfam" id="PF00668">
    <property type="entry name" value="Condensation"/>
    <property type="match status" value="4"/>
</dbReference>
<dbReference type="InterPro" id="IPR006162">
    <property type="entry name" value="Ppantetheine_attach_site"/>
</dbReference>
<comment type="similarity">
    <text evidence="2">Belongs to the ATP-dependent AMP-binding enzyme family.</text>
</comment>
<dbReference type="Proteomes" id="UP000224871">
    <property type="component" value="Unassembled WGS sequence"/>
</dbReference>
<dbReference type="PROSITE" id="PS50075">
    <property type="entry name" value="CARRIER"/>
    <property type="match status" value="4"/>
</dbReference>
<dbReference type="Gene3D" id="3.30.559.30">
    <property type="entry name" value="Nonribosomal peptide synthetase, condensation domain"/>
    <property type="match status" value="4"/>
</dbReference>
<evidence type="ECO:0000313" key="9">
    <source>
        <dbReference type="Proteomes" id="UP000224871"/>
    </source>
</evidence>
<evidence type="ECO:0000256" key="4">
    <source>
        <dbReference type="ARBA" id="ARBA00022553"/>
    </source>
</evidence>
<dbReference type="GO" id="GO:0044550">
    <property type="term" value="P:secondary metabolite biosynthetic process"/>
    <property type="evidence" value="ECO:0007669"/>
    <property type="project" value="UniProtKB-ARBA"/>
</dbReference>
<protein>
    <submittedName>
        <fullName evidence="6">Amino acid adenylation</fullName>
    </submittedName>
    <submittedName>
        <fullName evidence="7">Non-ribosomal peptide synthetase</fullName>
        <ecNumber evidence="7">6.3.2.26</ecNumber>
    </submittedName>
</protein>
<dbReference type="PANTHER" id="PTHR45527">
    <property type="entry name" value="NONRIBOSOMAL PEPTIDE SYNTHETASE"/>
    <property type="match status" value="1"/>
</dbReference>
<dbReference type="Gene3D" id="3.30.300.30">
    <property type="match status" value="4"/>
</dbReference>
<dbReference type="FunFam" id="2.30.38.10:FF:000001">
    <property type="entry name" value="Non-ribosomal peptide synthetase PvdI"/>
    <property type="match status" value="4"/>
</dbReference>
<dbReference type="EMBL" id="NIBU01000021">
    <property type="protein sequence ID" value="PHM35752.1"/>
    <property type="molecule type" value="Genomic_DNA"/>
</dbReference>
<dbReference type="InterPro" id="IPR001242">
    <property type="entry name" value="Condensation_dom"/>
</dbReference>
<dbReference type="SMART" id="SM00823">
    <property type="entry name" value="PKS_PP"/>
    <property type="match status" value="4"/>
</dbReference>
<evidence type="ECO:0000256" key="2">
    <source>
        <dbReference type="ARBA" id="ARBA00006432"/>
    </source>
</evidence>
<reference evidence="8" key="2">
    <citation type="submission" date="2016-12" db="EMBL/GenBank/DDBJ databases">
        <authorList>
            <person name="Gaudriault S."/>
        </authorList>
    </citation>
    <scope>NUCLEOTIDE SEQUENCE [LARGE SCALE GENOMIC DNA]</scope>
    <source>
        <strain evidence="8">HGB1681 (deposited as PTA-6826 in the American Type Culture Collection)</strain>
    </source>
</reference>
<dbReference type="SUPFAM" id="SSF56801">
    <property type="entry name" value="Acetyl-CoA synthetase-like"/>
    <property type="match status" value="4"/>
</dbReference>
<dbReference type="RefSeq" id="WP_086956167.1">
    <property type="nucleotide sequence ID" value="NZ_CAWRBJ010000001.1"/>
</dbReference>
<dbReference type="Gene3D" id="1.10.1200.10">
    <property type="entry name" value="ACP-like"/>
    <property type="match status" value="3"/>
</dbReference>
<name>A0A1N6MVX7_9GAMM</name>
<dbReference type="InterPro" id="IPR023213">
    <property type="entry name" value="CAT-like_dom_sf"/>
</dbReference>
<evidence type="ECO:0000256" key="3">
    <source>
        <dbReference type="ARBA" id="ARBA00022450"/>
    </source>
</evidence>
<accession>A0A1N6MVX7</accession>
<feature type="domain" description="Carrier" evidence="5">
    <location>
        <begin position="1030"/>
        <end position="1105"/>
    </location>
</feature>
<dbReference type="GO" id="GO:0031177">
    <property type="term" value="F:phosphopantetheine binding"/>
    <property type="evidence" value="ECO:0007669"/>
    <property type="project" value="InterPro"/>
</dbReference>
<feature type="domain" description="Carrier" evidence="5">
    <location>
        <begin position="3200"/>
        <end position="3275"/>
    </location>
</feature>
<dbReference type="FunFam" id="3.30.559.10:FF:000012">
    <property type="entry name" value="Non-ribosomal peptide synthetase"/>
    <property type="match status" value="1"/>
</dbReference>
<dbReference type="Pfam" id="PF00501">
    <property type="entry name" value="AMP-binding"/>
    <property type="match status" value="4"/>
</dbReference>
<dbReference type="FunFam" id="3.40.50.980:FF:000001">
    <property type="entry name" value="Non-ribosomal peptide synthetase"/>
    <property type="match status" value="4"/>
</dbReference>
<dbReference type="InterPro" id="IPR009081">
    <property type="entry name" value="PP-bd_ACP"/>
</dbReference>
<evidence type="ECO:0000313" key="6">
    <source>
        <dbReference type="EMBL" id="PHM35752.1"/>
    </source>
</evidence>
<dbReference type="SUPFAM" id="SSF47336">
    <property type="entry name" value="ACP-like"/>
    <property type="match status" value="4"/>
</dbReference>
<keyword evidence="9" id="KW-1185">Reference proteome</keyword>
<dbReference type="InterPro" id="IPR045851">
    <property type="entry name" value="AMP-bd_C_sf"/>
</dbReference>
<feature type="domain" description="Carrier" evidence="5">
    <location>
        <begin position="4256"/>
        <end position="4330"/>
    </location>
</feature>
<organism evidence="7 8">
    <name type="scientific">Xenorhabdus innexi</name>
    <dbReference type="NCBI Taxonomy" id="290109"/>
    <lineage>
        <taxon>Bacteria</taxon>
        <taxon>Pseudomonadati</taxon>
        <taxon>Pseudomonadota</taxon>
        <taxon>Gammaproteobacteria</taxon>
        <taxon>Enterobacterales</taxon>
        <taxon>Morganellaceae</taxon>
        <taxon>Xenorhabdus</taxon>
    </lineage>
</organism>
<reference evidence="6 9" key="3">
    <citation type="journal article" date="2017" name="Nat. Microbiol.">
        <title>Natural product diversity associated with the nematode symbionts Photorhabdus and Xenorhabdus.</title>
        <authorList>
            <person name="Tobias N.J."/>
            <person name="Wolff H."/>
            <person name="Djahanschiri B."/>
            <person name="Grundmann F."/>
            <person name="Kronenwerth M."/>
            <person name="Shi Y.M."/>
            <person name="Simonyi S."/>
            <person name="Grun P."/>
            <person name="Shapiro-Ilan D."/>
            <person name="Pidot S.J."/>
            <person name="Stinear T.P."/>
            <person name="Ebersberger I."/>
            <person name="Bode H.B."/>
        </authorList>
    </citation>
    <scope>NUCLEOTIDE SEQUENCE [LARGE SCALE GENOMIC DNA]</scope>
    <source>
        <strain evidence="6 9">DSM 16336</strain>
    </source>
</reference>
<evidence type="ECO:0000256" key="1">
    <source>
        <dbReference type="ARBA" id="ARBA00001957"/>
    </source>
</evidence>
<evidence type="ECO:0000259" key="5">
    <source>
        <dbReference type="PROSITE" id="PS50075"/>
    </source>
</evidence>
<dbReference type="InterPro" id="IPR010071">
    <property type="entry name" value="AA_adenyl_dom"/>
</dbReference>
<dbReference type="PANTHER" id="PTHR45527:SF1">
    <property type="entry name" value="FATTY ACID SYNTHASE"/>
    <property type="match status" value="1"/>
</dbReference>
<dbReference type="FunFam" id="1.10.1200.10:FF:000005">
    <property type="entry name" value="Nonribosomal peptide synthetase 1"/>
    <property type="match status" value="4"/>
</dbReference>
<dbReference type="InterPro" id="IPR036736">
    <property type="entry name" value="ACP-like_sf"/>
</dbReference>